<dbReference type="InterPro" id="IPR034613">
    <property type="entry name" value="Muconate_cycloisomerase_anti"/>
</dbReference>
<evidence type="ECO:0000256" key="4">
    <source>
        <dbReference type="ARBA" id="ARBA00022842"/>
    </source>
</evidence>
<dbReference type="SFLD" id="SFLDF00155">
    <property type="entry name" value="muconate_cycloisomerase_(anti)"/>
    <property type="match status" value="1"/>
</dbReference>
<evidence type="ECO:0000313" key="7">
    <source>
        <dbReference type="EMBL" id="KZE17870.1"/>
    </source>
</evidence>
<dbReference type="GO" id="GO:0016854">
    <property type="term" value="F:racemase and epimerase activity"/>
    <property type="evidence" value="ECO:0007669"/>
    <property type="project" value="UniProtKB-ARBA"/>
</dbReference>
<organism evidence="10 13">
    <name type="scientific">Brevibacterium casei</name>
    <dbReference type="NCBI Taxonomy" id="33889"/>
    <lineage>
        <taxon>Bacteria</taxon>
        <taxon>Bacillati</taxon>
        <taxon>Actinomycetota</taxon>
        <taxon>Actinomycetes</taxon>
        <taxon>Micrococcales</taxon>
        <taxon>Brevibacteriaceae</taxon>
        <taxon>Brevibacterium</taxon>
    </lineage>
</organism>
<dbReference type="Pfam" id="PF13378">
    <property type="entry name" value="MR_MLE_C"/>
    <property type="match status" value="1"/>
</dbReference>
<evidence type="ECO:0000313" key="10">
    <source>
        <dbReference type="EMBL" id="VEW12519.1"/>
    </source>
</evidence>
<dbReference type="InterPro" id="IPR013341">
    <property type="entry name" value="Mandelate_racemase_N_dom"/>
</dbReference>
<dbReference type="KEGG" id="bcau:I6G59_14570"/>
<evidence type="ECO:0000259" key="6">
    <source>
        <dbReference type="SMART" id="SM00922"/>
    </source>
</evidence>
<dbReference type="SMART" id="SM00922">
    <property type="entry name" value="MR_MLE"/>
    <property type="match status" value="1"/>
</dbReference>
<keyword evidence="5 10" id="KW-0413">Isomerase</keyword>
<dbReference type="EMBL" id="NCWY01000021">
    <property type="protein sequence ID" value="PAK93022.1"/>
    <property type="molecule type" value="Genomic_DNA"/>
</dbReference>
<dbReference type="InterPro" id="IPR029017">
    <property type="entry name" value="Enolase-like_N"/>
</dbReference>
<dbReference type="Gene3D" id="3.20.20.120">
    <property type="entry name" value="Enolase-like C-terminal domain"/>
    <property type="match status" value="1"/>
</dbReference>
<dbReference type="SUPFAM" id="SSF51604">
    <property type="entry name" value="Enolase C-terminal domain-like"/>
    <property type="match status" value="1"/>
</dbReference>
<dbReference type="SUPFAM" id="SSF54826">
    <property type="entry name" value="Enolase N-terminal domain-like"/>
    <property type="match status" value="1"/>
</dbReference>
<sequence>MRITAVETIPYRIPMRKPLRFASGEVDHIEHVLVRLRTDDGLVGTADIPPRPYTYGETTESVTAIIGGVFTEALLGADPLDRALIHARLHRTVGNQTAKGGMDIALWDLIGQALETPVHRLLGGFAPSLEVSHMLGFSPAEAVVDEALACVESYGVRAFKIKVGRRPISLDVEVAIALREALGPEVLLYLDANRGWTASEARRVLEATADLDLRFFEEPDDAAEVLARRSLVSASPIPIVADESASTLGEAAREIHTGGASALSIKTARTGFTESAKILGFAEALGIDVLMGNQIDTQLGSAATVTFGAAFEHSSRYPAELSNFLDMGDDLIAEPLTIVDGRLPAPTVPGVGTAVDEDKLARYRLD</sequence>
<dbReference type="SFLD" id="SFLDG00180">
    <property type="entry name" value="muconate_cycloisomerase"/>
    <property type="match status" value="1"/>
</dbReference>
<reference evidence="9 14" key="5">
    <citation type="submission" date="2020-12" db="EMBL/GenBank/DDBJ databases">
        <title>FDA dAtabase for Regulatory Grade micrObial Sequences (FDA-ARGOS): Supporting development and validation of Infectious Disease Dx tests.</title>
        <authorList>
            <person name="Sproer C."/>
            <person name="Gronow S."/>
            <person name="Severitt S."/>
            <person name="Schroder I."/>
            <person name="Tallon L."/>
            <person name="Sadzewicz L."/>
            <person name="Zhao X."/>
            <person name="Boylan J."/>
            <person name="Ott S."/>
            <person name="Bowen H."/>
            <person name="Vavikolanu K."/>
            <person name="Mehta A."/>
            <person name="Aluvathingal J."/>
            <person name="Nadendla S."/>
            <person name="Lowell S."/>
            <person name="Myers T."/>
            <person name="Yan Y."/>
            <person name="Sichtig H."/>
        </authorList>
    </citation>
    <scope>NUCLEOTIDE SEQUENCE [LARGE SCALE GENOMIC DNA]</scope>
    <source>
        <strain evidence="9 14">FDAARGOS_902</strain>
    </source>
</reference>
<reference evidence="10 13" key="4">
    <citation type="submission" date="2019-02" db="EMBL/GenBank/DDBJ databases">
        <authorList>
            <consortium name="Pathogen Informatics"/>
        </authorList>
    </citation>
    <scope>NUCLEOTIDE SEQUENCE [LARGE SCALE GENOMIC DNA]</scope>
    <source>
        <strain evidence="10 13">3012STDY7078520</strain>
    </source>
</reference>
<proteinExistence type="inferred from homology"/>
<feature type="domain" description="Mandelate racemase/muconate lactonizing enzyme C-terminal" evidence="6">
    <location>
        <begin position="140"/>
        <end position="238"/>
    </location>
</feature>
<dbReference type="AlphaFoldDB" id="A0A165DT07"/>
<dbReference type="STRING" id="33889.AVW13_13345"/>
<dbReference type="GO" id="GO:0006518">
    <property type="term" value="P:peptide metabolic process"/>
    <property type="evidence" value="ECO:0007669"/>
    <property type="project" value="UniProtKB-ARBA"/>
</dbReference>
<dbReference type="GO" id="GO:0009063">
    <property type="term" value="P:amino acid catabolic process"/>
    <property type="evidence" value="ECO:0007669"/>
    <property type="project" value="InterPro"/>
</dbReference>
<dbReference type="PANTHER" id="PTHR48073:SF2">
    <property type="entry name" value="O-SUCCINYLBENZOATE SYNTHASE"/>
    <property type="match status" value="1"/>
</dbReference>
<dbReference type="Gene3D" id="3.30.390.10">
    <property type="entry name" value="Enolase-like, N-terminal domain"/>
    <property type="match status" value="1"/>
</dbReference>
<dbReference type="InterPro" id="IPR036849">
    <property type="entry name" value="Enolase-like_C_sf"/>
</dbReference>
<dbReference type="GO" id="GO:0000287">
    <property type="term" value="F:magnesium ion binding"/>
    <property type="evidence" value="ECO:0007669"/>
    <property type="project" value="UniProtKB-ARBA"/>
</dbReference>
<protein>
    <submittedName>
        <fullName evidence="8">Enolase</fullName>
    </submittedName>
    <submittedName>
        <fullName evidence="10">L-Ala-D/L-Glu epimerase</fullName>
        <ecNumber evidence="10">5.1.1.-</ecNumber>
    </submittedName>
    <submittedName>
        <fullName evidence="7">Mandelate racemase</fullName>
    </submittedName>
</protein>
<evidence type="ECO:0000256" key="5">
    <source>
        <dbReference type="ARBA" id="ARBA00023235"/>
    </source>
</evidence>
<dbReference type="InterPro" id="IPR013342">
    <property type="entry name" value="Mandelate_racemase_C"/>
</dbReference>
<keyword evidence="3" id="KW-0479">Metal-binding</keyword>
<dbReference type="InterPro" id="IPR018110">
    <property type="entry name" value="Mandel_Rmase/mucon_lact_enz_CS"/>
</dbReference>
<dbReference type="Proteomes" id="UP000386281">
    <property type="component" value="Unassembled WGS sequence"/>
</dbReference>
<accession>A0A165DT07</accession>
<comment type="similarity">
    <text evidence="2">Belongs to the mandelate racemase/muconate lactonizing enzyme family.</text>
</comment>
<keyword evidence="4" id="KW-0460">Magnesium</keyword>
<dbReference type="SFLD" id="SFLDS00001">
    <property type="entry name" value="Enolase"/>
    <property type="match status" value="1"/>
</dbReference>
<dbReference type="PANTHER" id="PTHR48073">
    <property type="entry name" value="O-SUCCINYLBENZOATE SYNTHASE-RELATED"/>
    <property type="match status" value="1"/>
</dbReference>
<evidence type="ECO:0000256" key="2">
    <source>
        <dbReference type="ARBA" id="ARBA00008031"/>
    </source>
</evidence>
<gene>
    <name evidence="10" type="primary">ykfB_1</name>
    <name evidence="7" type="ORF">AVW13_13345</name>
    <name evidence="8" type="ORF">B8X04_16230</name>
    <name evidence="9" type="ORF">I6G59_14570</name>
    <name evidence="10" type="ORF">NCTC12391_01605</name>
</gene>
<dbReference type="Proteomes" id="UP000216867">
    <property type="component" value="Unassembled WGS sequence"/>
</dbReference>
<comment type="cofactor">
    <cofactor evidence="1">
        <name>Mg(2+)</name>
        <dbReference type="ChEBI" id="CHEBI:18420"/>
    </cofactor>
</comment>
<dbReference type="EC" id="5.1.1.-" evidence="10"/>
<dbReference type="RefSeq" id="WP_063250344.1">
    <property type="nucleotide sequence ID" value="NZ_CAACXN010000014.1"/>
</dbReference>
<dbReference type="InterPro" id="IPR029065">
    <property type="entry name" value="Enolase_C-like"/>
</dbReference>
<dbReference type="EMBL" id="LQQR01000025">
    <property type="protein sequence ID" value="KZE17870.1"/>
    <property type="molecule type" value="Genomic_DNA"/>
</dbReference>
<reference evidence="8 12" key="3">
    <citation type="submission" date="2017-04" db="EMBL/GenBank/DDBJ databases">
        <title>Kefir bacterial isolates.</title>
        <authorList>
            <person name="Kim Y."/>
            <person name="Blasche S."/>
            <person name="Patil K.R."/>
        </authorList>
    </citation>
    <scope>NUCLEOTIDE SEQUENCE [LARGE SCALE GENOMIC DNA]</scope>
    <source>
        <strain evidence="8 12">OG2</strain>
    </source>
</reference>
<dbReference type="EMBL" id="CAACXN010000014">
    <property type="protein sequence ID" value="VEW12519.1"/>
    <property type="molecule type" value="Genomic_DNA"/>
</dbReference>
<evidence type="ECO:0000313" key="11">
    <source>
        <dbReference type="Proteomes" id="UP000076612"/>
    </source>
</evidence>
<dbReference type="FunFam" id="3.30.390.10:FF:000009">
    <property type="entry name" value="Hydrophobic dipeptide epimerase"/>
    <property type="match status" value="1"/>
</dbReference>
<reference evidence="11" key="1">
    <citation type="submission" date="2016-01" db="EMBL/GenBank/DDBJ databases">
        <title>Draft genome of Chromobacterium sp. F49.</title>
        <authorList>
            <person name="Hong K.W."/>
        </authorList>
    </citation>
    <scope>NUCLEOTIDE SEQUENCE [LARGE SCALE GENOMIC DNA]</scope>
    <source>
        <strain evidence="11">M40</strain>
    </source>
</reference>
<reference evidence="7" key="2">
    <citation type="submission" date="2016-01" db="EMBL/GenBank/DDBJ databases">
        <authorList>
            <person name="Hong K.W."/>
        </authorList>
    </citation>
    <scope>NUCLEOTIDE SEQUENCE</scope>
    <source>
        <strain evidence="7">M40</strain>
    </source>
</reference>
<evidence type="ECO:0000313" key="8">
    <source>
        <dbReference type="EMBL" id="PAK93022.1"/>
    </source>
</evidence>
<evidence type="ECO:0000313" key="9">
    <source>
        <dbReference type="EMBL" id="QPS33164.1"/>
    </source>
</evidence>
<evidence type="ECO:0000313" key="13">
    <source>
        <dbReference type="Proteomes" id="UP000386281"/>
    </source>
</evidence>
<name>A0A165DT07_9MICO</name>
<dbReference type="CDD" id="cd03315">
    <property type="entry name" value="MLE_like"/>
    <property type="match status" value="1"/>
</dbReference>
<dbReference type="Proteomes" id="UP000594979">
    <property type="component" value="Chromosome"/>
</dbReference>
<dbReference type="EMBL" id="CP065682">
    <property type="protein sequence ID" value="QPS33164.1"/>
    <property type="molecule type" value="Genomic_DNA"/>
</dbReference>
<evidence type="ECO:0000313" key="14">
    <source>
        <dbReference type="Proteomes" id="UP000594979"/>
    </source>
</evidence>
<evidence type="ECO:0000256" key="1">
    <source>
        <dbReference type="ARBA" id="ARBA00001946"/>
    </source>
</evidence>
<evidence type="ECO:0000256" key="3">
    <source>
        <dbReference type="ARBA" id="ARBA00022723"/>
    </source>
</evidence>
<dbReference type="Pfam" id="PF02746">
    <property type="entry name" value="MR_MLE_N"/>
    <property type="match status" value="1"/>
</dbReference>
<evidence type="ECO:0000313" key="12">
    <source>
        <dbReference type="Proteomes" id="UP000216867"/>
    </source>
</evidence>
<dbReference type="Proteomes" id="UP000076612">
    <property type="component" value="Unassembled WGS sequence"/>
</dbReference>
<dbReference type="PROSITE" id="PS00908">
    <property type="entry name" value="MR_MLE_1"/>
    <property type="match status" value="1"/>
</dbReference>